<dbReference type="InterPro" id="IPR037004">
    <property type="entry name" value="Exonuc_VII_ssu_sf"/>
</dbReference>
<name>A0A220VDM5_9GAMM</name>
<dbReference type="GO" id="GO:0005829">
    <property type="term" value="C:cytosol"/>
    <property type="evidence" value="ECO:0007669"/>
    <property type="project" value="TreeGrafter"/>
</dbReference>
<dbReference type="GO" id="GO:0008855">
    <property type="term" value="F:exodeoxyribonuclease VII activity"/>
    <property type="evidence" value="ECO:0007669"/>
    <property type="project" value="UniProtKB-UniRule"/>
</dbReference>
<dbReference type="Gene3D" id="1.10.287.1040">
    <property type="entry name" value="Exonuclease VII, small subunit"/>
    <property type="match status" value="1"/>
</dbReference>
<evidence type="ECO:0000256" key="3">
    <source>
        <dbReference type="ARBA" id="ARBA00022722"/>
    </source>
</evidence>
<dbReference type="GO" id="GO:0006308">
    <property type="term" value="P:DNA catabolic process"/>
    <property type="evidence" value="ECO:0007669"/>
    <property type="project" value="UniProtKB-UniRule"/>
</dbReference>
<dbReference type="Pfam" id="PF02609">
    <property type="entry name" value="Exonuc_VII_S"/>
    <property type="match status" value="1"/>
</dbReference>
<keyword evidence="5" id="KW-0269">Exonuclease</keyword>
<evidence type="ECO:0000313" key="7">
    <source>
        <dbReference type="EMBL" id="ASK78465.1"/>
    </source>
</evidence>
<dbReference type="AlphaFoldDB" id="A0A220VDM5"/>
<evidence type="ECO:0000256" key="4">
    <source>
        <dbReference type="ARBA" id="ARBA00022801"/>
    </source>
</evidence>
<evidence type="ECO:0000256" key="6">
    <source>
        <dbReference type="NCBIfam" id="TIGR01280"/>
    </source>
</evidence>
<evidence type="ECO:0000256" key="5">
    <source>
        <dbReference type="ARBA" id="ARBA00022839"/>
    </source>
</evidence>
<dbReference type="PANTHER" id="PTHR34137">
    <property type="entry name" value="EXODEOXYRIBONUCLEASE 7 SMALL SUBUNIT"/>
    <property type="match status" value="1"/>
</dbReference>
<dbReference type="RefSeq" id="WP_089073373.1">
    <property type="nucleotide sequence ID" value="NZ_CP022355.1"/>
</dbReference>
<keyword evidence="8" id="KW-1185">Reference proteome</keyword>
<sequence>MSKKIENLSFEESLNYLDSIIKELESNDITLEESLKKYEEGIAVARSNQKN</sequence>
<dbReference type="PANTHER" id="PTHR34137:SF1">
    <property type="entry name" value="EXODEOXYRIBONUCLEASE 7 SMALL SUBUNIT"/>
    <property type="match status" value="1"/>
</dbReference>
<dbReference type="SUPFAM" id="SSF116842">
    <property type="entry name" value="XseB-like"/>
    <property type="match status" value="1"/>
</dbReference>
<dbReference type="Proteomes" id="UP000242175">
    <property type="component" value="Chromosome large"/>
</dbReference>
<keyword evidence="4" id="KW-0378">Hydrolase</keyword>
<dbReference type="NCBIfam" id="TIGR01280">
    <property type="entry name" value="xseB"/>
    <property type="match status" value="1"/>
</dbReference>
<evidence type="ECO:0000256" key="1">
    <source>
        <dbReference type="ARBA" id="ARBA00009998"/>
    </source>
</evidence>
<dbReference type="KEGG" id="pmai:CF386_05325"/>
<evidence type="ECO:0000256" key="2">
    <source>
        <dbReference type="ARBA" id="ARBA00022490"/>
    </source>
</evidence>
<accession>A0A220VDM5</accession>
<evidence type="ECO:0000313" key="8">
    <source>
        <dbReference type="Proteomes" id="UP000242175"/>
    </source>
</evidence>
<reference evidence="7 8" key="1">
    <citation type="journal article" date="2016" name="Int. J. Syst. Evol. Microbiol.">
        <title>Paraphotobacterium marinum gen. nov., sp. nov., a member of the family Vibrionaceae, isolated from surface seawater.</title>
        <authorList>
            <person name="Huang Z."/>
            <person name="Dong C."/>
            <person name="Shao Z."/>
        </authorList>
    </citation>
    <scope>NUCLEOTIDE SEQUENCE [LARGE SCALE GENOMIC DNA]</scope>
    <source>
        <strain evidence="7 8">NSCS20N07D</strain>
    </source>
</reference>
<dbReference type="EC" id="3.1.11.6" evidence="6"/>
<dbReference type="InterPro" id="IPR003761">
    <property type="entry name" value="Exonuc_VII_S"/>
</dbReference>
<organism evidence="7 8">
    <name type="scientific">Paraphotobacterium marinum</name>
    <dbReference type="NCBI Taxonomy" id="1755811"/>
    <lineage>
        <taxon>Bacteria</taxon>
        <taxon>Pseudomonadati</taxon>
        <taxon>Pseudomonadota</taxon>
        <taxon>Gammaproteobacteria</taxon>
        <taxon>Vibrionales</taxon>
        <taxon>Vibrionaceae</taxon>
        <taxon>Paraphotobacterium</taxon>
    </lineage>
</organism>
<protein>
    <recommendedName>
        <fullName evidence="6">Exodeoxyribonuclease VII small subunit</fullName>
        <ecNumber evidence="6">3.1.11.6</ecNumber>
    </recommendedName>
</protein>
<dbReference type="GO" id="GO:0009318">
    <property type="term" value="C:exodeoxyribonuclease VII complex"/>
    <property type="evidence" value="ECO:0007669"/>
    <property type="project" value="UniProtKB-UniRule"/>
</dbReference>
<proteinExistence type="inferred from homology"/>
<keyword evidence="3" id="KW-0540">Nuclease</keyword>
<keyword evidence="2" id="KW-0963">Cytoplasm</keyword>
<dbReference type="EMBL" id="CP022355">
    <property type="protein sequence ID" value="ASK78465.1"/>
    <property type="molecule type" value="Genomic_DNA"/>
</dbReference>
<comment type="similarity">
    <text evidence="1">Belongs to the XseB family.</text>
</comment>
<dbReference type="OrthoDB" id="5591562at2"/>
<gene>
    <name evidence="7" type="primary">xseB</name>
    <name evidence="7" type="ORF">CF386_05325</name>
</gene>